<reference evidence="1" key="1">
    <citation type="journal article" date="2019" name="bioRxiv">
        <title>The Genome of the Zebra Mussel, Dreissena polymorpha: A Resource for Invasive Species Research.</title>
        <authorList>
            <person name="McCartney M.A."/>
            <person name="Auch B."/>
            <person name="Kono T."/>
            <person name="Mallez S."/>
            <person name="Zhang Y."/>
            <person name="Obille A."/>
            <person name="Becker A."/>
            <person name="Abrahante J.E."/>
            <person name="Garbe J."/>
            <person name="Badalamenti J.P."/>
            <person name="Herman A."/>
            <person name="Mangelson H."/>
            <person name="Liachko I."/>
            <person name="Sullivan S."/>
            <person name="Sone E.D."/>
            <person name="Koren S."/>
            <person name="Silverstein K.A.T."/>
            <person name="Beckman K.B."/>
            <person name="Gohl D.M."/>
        </authorList>
    </citation>
    <scope>NUCLEOTIDE SEQUENCE</scope>
    <source>
        <strain evidence="1">Duluth1</strain>
        <tissue evidence="1">Whole animal</tissue>
    </source>
</reference>
<dbReference type="GO" id="GO:0000462">
    <property type="term" value="P:maturation of SSU-rRNA from tricistronic rRNA transcript (SSU-rRNA, 5.8S rRNA, LSU-rRNA)"/>
    <property type="evidence" value="ECO:0007669"/>
    <property type="project" value="TreeGrafter"/>
</dbReference>
<organism evidence="1 2">
    <name type="scientific">Dreissena polymorpha</name>
    <name type="common">Zebra mussel</name>
    <name type="synonym">Mytilus polymorpha</name>
    <dbReference type="NCBI Taxonomy" id="45954"/>
    <lineage>
        <taxon>Eukaryota</taxon>
        <taxon>Metazoa</taxon>
        <taxon>Spiralia</taxon>
        <taxon>Lophotrochozoa</taxon>
        <taxon>Mollusca</taxon>
        <taxon>Bivalvia</taxon>
        <taxon>Autobranchia</taxon>
        <taxon>Heteroconchia</taxon>
        <taxon>Euheterodonta</taxon>
        <taxon>Imparidentia</taxon>
        <taxon>Neoheterodontei</taxon>
        <taxon>Myida</taxon>
        <taxon>Dreissenoidea</taxon>
        <taxon>Dreissenidae</taxon>
        <taxon>Dreissena</taxon>
    </lineage>
</organism>
<dbReference type="GO" id="GO:0032040">
    <property type="term" value="C:small-subunit processome"/>
    <property type="evidence" value="ECO:0007669"/>
    <property type="project" value="TreeGrafter"/>
</dbReference>
<proteinExistence type="predicted"/>
<dbReference type="PANTHER" id="PTHR14085">
    <property type="entry name" value="WD-REPEAT PROTEIN BING4"/>
    <property type="match status" value="1"/>
</dbReference>
<dbReference type="PANTHER" id="PTHR14085:SF3">
    <property type="entry name" value="WD REPEAT-CONTAINING PROTEIN 46"/>
    <property type="match status" value="1"/>
</dbReference>
<name>A0A9D4J505_DREPO</name>
<evidence type="ECO:0000313" key="1">
    <source>
        <dbReference type="EMBL" id="KAH3798665.1"/>
    </source>
</evidence>
<gene>
    <name evidence="1" type="ORF">DPMN_152267</name>
</gene>
<dbReference type="InterPro" id="IPR040315">
    <property type="entry name" value="WDR46/Utp7"/>
</dbReference>
<evidence type="ECO:0000313" key="2">
    <source>
        <dbReference type="Proteomes" id="UP000828390"/>
    </source>
</evidence>
<sequence>MCLFQNSKGYLSYIDVSIGEKVAGYSTQMGRLDVMCQNPSNAIVTLGHSGGMGTTC</sequence>
<dbReference type="GO" id="GO:0030686">
    <property type="term" value="C:90S preribosome"/>
    <property type="evidence" value="ECO:0007669"/>
    <property type="project" value="TreeGrafter"/>
</dbReference>
<dbReference type="EMBL" id="JAIWYP010000007">
    <property type="protein sequence ID" value="KAH3798665.1"/>
    <property type="molecule type" value="Genomic_DNA"/>
</dbReference>
<protein>
    <submittedName>
        <fullName evidence="1">Uncharacterized protein</fullName>
    </submittedName>
</protein>
<accession>A0A9D4J505</accession>
<reference evidence="1" key="2">
    <citation type="submission" date="2020-11" db="EMBL/GenBank/DDBJ databases">
        <authorList>
            <person name="McCartney M.A."/>
            <person name="Auch B."/>
            <person name="Kono T."/>
            <person name="Mallez S."/>
            <person name="Becker A."/>
            <person name="Gohl D.M."/>
            <person name="Silverstein K.A.T."/>
            <person name="Koren S."/>
            <person name="Bechman K.B."/>
            <person name="Herman A."/>
            <person name="Abrahante J.E."/>
            <person name="Garbe J."/>
        </authorList>
    </citation>
    <scope>NUCLEOTIDE SEQUENCE</scope>
    <source>
        <strain evidence="1">Duluth1</strain>
        <tissue evidence="1">Whole animal</tissue>
    </source>
</reference>
<dbReference type="AlphaFoldDB" id="A0A9D4J505"/>
<comment type="caution">
    <text evidence="1">The sequence shown here is derived from an EMBL/GenBank/DDBJ whole genome shotgun (WGS) entry which is preliminary data.</text>
</comment>
<keyword evidence="2" id="KW-1185">Reference proteome</keyword>
<dbReference type="Proteomes" id="UP000828390">
    <property type="component" value="Unassembled WGS sequence"/>
</dbReference>